<feature type="transmembrane region" description="Helical" evidence="1">
    <location>
        <begin position="48"/>
        <end position="67"/>
    </location>
</feature>
<dbReference type="Proteomes" id="UP001139516">
    <property type="component" value="Unassembled WGS sequence"/>
</dbReference>
<feature type="transmembrane region" description="Helical" evidence="1">
    <location>
        <begin position="178"/>
        <end position="195"/>
    </location>
</feature>
<organism evidence="2 3">
    <name type="scientific">Roseomonas acroporae</name>
    <dbReference type="NCBI Taxonomy" id="2937791"/>
    <lineage>
        <taxon>Bacteria</taxon>
        <taxon>Pseudomonadati</taxon>
        <taxon>Pseudomonadota</taxon>
        <taxon>Alphaproteobacteria</taxon>
        <taxon>Acetobacterales</taxon>
        <taxon>Roseomonadaceae</taxon>
        <taxon>Roseomonas</taxon>
    </lineage>
</organism>
<name>A0A9X1Y6D0_9PROT</name>
<gene>
    <name evidence="2" type="ORF">M0638_05805</name>
</gene>
<evidence type="ECO:0000256" key="1">
    <source>
        <dbReference type="SAM" id="Phobius"/>
    </source>
</evidence>
<reference evidence="2" key="1">
    <citation type="submission" date="2022-04" db="EMBL/GenBank/DDBJ databases">
        <title>Roseomonas acroporae sp. nov., isolated from coral Acropora digitifera.</title>
        <authorList>
            <person name="Sun H."/>
        </authorList>
    </citation>
    <scope>NUCLEOTIDE SEQUENCE</scope>
    <source>
        <strain evidence="2">NAR14</strain>
    </source>
</reference>
<evidence type="ECO:0000313" key="2">
    <source>
        <dbReference type="EMBL" id="MCK8783895.1"/>
    </source>
</evidence>
<comment type="caution">
    <text evidence="2">The sequence shown here is derived from an EMBL/GenBank/DDBJ whole genome shotgun (WGS) entry which is preliminary data.</text>
</comment>
<feature type="transmembrane region" description="Helical" evidence="1">
    <location>
        <begin position="242"/>
        <end position="261"/>
    </location>
</feature>
<feature type="transmembrane region" description="Helical" evidence="1">
    <location>
        <begin position="79"/>
        <end position="100"/>
    </location>
</feature>
<keyword evidence="3" id="KW-1185">Reference proteome</keyword>
<keyword evidence="1" id="KW-1133">Transmembrane helix</keyword>
<feature type="transmembrane region" description="Helical" evidence="1">
    <location>
        <begin position="21"/>
        <end position="42"/>
    </location>
</feature>
<keyword evidence="1" id="KW-0472">Membrane</keyword>
<evidence type="ECO:0000313" key="3">
    <source>
        <dbReference type="Proteomes" id="UP001139516"/>
    </source>
</evidence>
<dbReference type="AlphaFoldDB" id="A0A9X1Y6D0"/>
<feature type="transmembrane region" description="Helical" evidence="1">
    <location>
        <begin position="106"/>
        <end position="124"/>
    </location>
</feature>
<proteinExistence type="predicted"/>
<sequence>MLRRTGGEVERRCGDGLPARLLPVPGPVAALAAAGMLLAAVALPLATYTTTLALFGLAHVLSELRYVDARFGRRLGTRLAGRFAALLLGAAALRLAGMQGWLRPEAAVAGELALAALLVALVVGRMRHRRWLGGAVAGGLAAGAVLAPFATLLAAAILHNLTPLGFLAERLRGARRRRAMAVAALAFLGLPLLVATGLPFRWLAGAGLVAPEAALFPAGGLADHLPAYVPASALWSDWALHAFAASVLAQCLHYAVVIGVLPRLAGEAERPARGAAGPLLRWPSGGPLGWRFLLGLGAAGAGLALGFWLDYAAAKRVYALAALLHAWVEWPILLLALGAGLQARPSA</sequence>
<protein>
    <submittedName>
        <fullName evidence="2">Uncharacterized protein</fullName>
    </submittedName>
</protein>
<feature type="transmembrane region" description="Helical" evidence="1">
    <location>
        <begin position="288"/>
        <end position="311"/>
    </location>
</feature>
<feature type="transmembrane region" description="Helical" evidence="1">
    <location>
        <begin position="317"/>
        <end position="341"/>
    </location>
</feature>
<feature type="transmembrane region" description="Helical" evidence="1">
    <location>
        <begin position="131"/>
        <end position="158"/>
    </location>
</feature>
<accession>A0A9X1Y6D0</accession>
<keyword evidence="1" id="KW-0812">Transmembrane</keyword>
<dbReference type="RefSeq" id="WP_248666021.1">
    <property type="nucleotide sequence ID" value="NZ_JALPRX010000021.1"/>
</dbReference>
<dbReference type="EMBL" id="JALPRX010000021">
    <property type="protein sequence ID" value="MCK8783895.1"/>
    <property type="molecule type" value="Genomic_DNA"/>
</dbReference>